<organism evidence="2 4">
    <name type="scientific">Medicago truncatula</name>
    <name type="common">Barrel medic</name>
    <name type="synonym">Medicago tribuloides</name>
    <dbReference type="NCBI Taxonomy" id="3880"/>
    <lineage>
        <taxon>Eukaryota</taxon>
        <taxon>Viridiplantae</taxon>
        <taxon>Streptophyta</taxon>
        <taxon>Embryophyta</taxon>
        <taxon>Tracheophyta</taxon>
        <taxon>Spermatophyta</taxon>
        <taxon>Magnoliopsida</taxon>
        <taxon>eudicotyledons</taxon>
        <taxon>Gunneridae</taxon>
        <taxon>Pentapetalae</taxon>
        <taxon>rosids</taxon>
        <taxon>fabids</taxon>
        <taxon>Fabales</taxon>
        <taxon>Fabaceae</taxon>
        <taxon>Papilionoideae</taxon>
        <taxon>50 kb inversion clade</taxon>
        <taxon>NPAAA clade</taxon>
        <taxon>Hologalegina</taxon>
        <taxon>IRL clade</taxon>
        <taxon>Trifolieae</taxon>
        <taxon>Medicago</taxon>
    </lineage>
</organism>
<feature type="compositionally biased region" description="Polar residues" evidence="1">
    <location>
        <begin position="49"/>
        <end position="68"/>
    </location>
</feature>
<evidence type="ECO:0000313" key="2">
    <source>
        <dbReference type="EMBL" id="AES77573.1"/>
    </source>
</evidence>
<dbReference type="EnsemblPlants" id="AES77573">
    <property type="protein sequence ID" value="AES77573"/>
    <property type="gene ID" value="MTR_7g012300"/>
</dbReference>
<sequence>MFFETRKGSRGKQLDEETGKVFSQLQEMVEKKGSDIEAKEHLLGLSYGDANSSPKDSRAQMHSSTSIHTPCPEKQGINEDVVQDDIDEEFQEEDVDDEFLEDNIDDEFQEVDDVDDEFQEDDVDDEIQDDNIGDEFEVDNLDDELQDKLE</sequence>
<dbReference type="HOGENOM" id="CLU_1743264_0_0_1"/>
<dbReference type="AlphaFoldDB" id="G7L456"/>
<reference evidence="2 4" key="2">
    <citation type="journal article" date="2014" name="BMC Genomics">
        <title>An improved genome release (version Mt4.0) for the model legume Medicago truncatula.</title>
        <authorList>
            <person name="Tang H."/>
            <person name="Krishnakumar V."/>
            <person name="Bidwell S."/>
            <person name="Rosen B."/>
            <person name="Chan A."/>
            <person name="Zhou S."/>
            <person name="Gentzbittel L."/>
            <person name="Childs K.L."/>
            <person name="Yandell M."/>
            <person name="Gundlach H."/>
            <person name="Mayer K.F."/>
            <person name="Schwartz D.C."/>
            <person name="Town C.D."/>
        </authorList>
    </citation>
    <scope>GENOME REANNOTATION</scope>
    <source>
        <strain evidence="3 4">cv. Jemalong A17</strain>
    </source>
</reference>
<evidence type="ECO:0000313" key="4">
    <source>
        <dbReference type="Proteomes" id="UP000002051"/>
    </source>
</evidence>
<feature type="region of interest" description="Disordered" evidence="1">
    <location>
        <begin position="47"/>
        <end position="75"/>
    </location>
</feature>
<dbReference type="PaxDb" id="3880-AES77573"/>
<reference evidence="3" key="3">
    <citation type="submission" date="2015-04" db="UniProtKB">
        <authorList>
            <consortium name="EnsemblPlants"/>
        </authorList>
    </citation>
    <scope>IDENTIFICATION</scope>
    <source>
        <strain evidence="3">cv. Jemalong A17</strain>
    </source>
</reference>
<keyword evidence="4" id="KW-1185">Reference proteome</keyword>
<feature type="region of interest" description="Disordered" evidence="1">
    <location>
        <begin position="107"/>
        <end position="150"/>
    </location>
</feature>
<dbReference type="EMBL" id="CM001223">
    <property type="protein sequence ID" value="AES77573.1"/>
    <property type="molecule type" value="Genomic_DNA"/>
</dbReference>
<protein>
    <submittedName>
        <fullName evidence="2 3">Uncharacterized protein</fullName>
    </submittedName>
</protein>
<proteinExistence type="predicted"/>
<dbReference type="Proteomes" id="UP000002051">
    <property type="component" value="Unassembled WGS sequence"/>
</dbReference>
<evidence type="ECO:0000256" key="1">
    <source>
        <dbReference type="SAM" id="MobiDB-lite"/>
    </source>
</evidence>
<gene>
    <name evidence="2" type="ordered locus">MTR_7g012300</name>
</gene>
<accession>G7L456</accession>
<name>G7L456_MEDTR</name>
<reference evidence="2 4" key="1">
    <citation type="journal article" date="2011" name="Nature">
        <title>The Medicago genome provides insight into the evolution of rhizobial symbioses.</title>
        <authorList>
            <person name="Young N.D."/>
            <person name="Debelle F."/>
            <person name="Oldroyd G.E."/>
            <person name="Geurts R."/>
            <person name="Cannon S.B."/>
            <person name="Udvardi M.K."/>
            <person name="Benedito V.A."/>
            <person name="Mayer K.F."/>
            <person name="Gouzy J."/>
            <person name="Schoof H."/>
            <person name="Van de Peer Y."/>
            <person name="Proost S."/>
            <person name="Cook D.R."/>
            <person name="Meyers B.C."/>
            <person name="Spannagl M."/>
            <person name="Cheung F."/>
            <person name="De Mita S."/>
            <person name="Krishnakumar V."/>
            <person name="Gundlach H."/>
            <person name="Zhou S."/>
            <person name="Mudge J."/>
            <person name="Bharti A.K."/>
            <person name="Murray J.D."/>
            <person name="Naoumkina M.A."/>
            <person name="Rosen B."/>
            <person name="Silverstein K.A."/>
            <person name="Tang H."/>
            <person name="Rombauts S."/>
            <person name="Zhao P.X."/>
            <person name="Zhou P."/>
            <person name="Barbe V."/>
            <person name="Bardou P."/>
            <person name="Bechner M."/>
            <person name="Bellec A."/>
            <person name="Berger A."/>
            <person name="Berges H."/>
            <person name="Bidwell S."/>
            <person name="Bisseling T."/>
            <person name="Choisne N."/>
            <person name="Couloux A."/>
            <person name="Denny R."/>
            <person name="Deshpande S."/>
            <person name="Dai X."/>
            <person name="Doyle J.J."/>
            <person name="Dudez A.M."/>
            <person name="Farmer A.D."/>
            <person name="Fouteau S."/>
            <person name="Franken C."/>
            <person name="Gibelin C."/>
            <person name="Gish J."/>
            <person name="Goldstein S."/>
            <person name="Gonzalez A.J."/>
            <person name="Green P.J."/>
            <person name="Hallab A."/>
            <person name="Hartog M."/>
            <person name="Hua A."/>
            <person name="Humphray S.J."/>
            <person name="Jeong D.H."/>
            <person name="Jing Y."/>
            <person name="Jocker A."/>
            <person name="Kenton S.M."/>
            <person name="Kim D.J."/>
            <person name="Klee K."/>
            <person name="Lai H."/>
            <person name="Lang C."/>
            <person name="Lin S."/>
            <person name="Macmil S.L."/>
            <person name="Magdelenat G."/>
            <person name="Matthews L."/>
            <person name="McCorrison J."/>
            <person name="Monaghan E.L."/>
            <person name="Mun J.H."/>
            <person name="Najar F.Z."/>
            <person name="Nicholson C."/>
            <person name="Noirot C."/>
            <person name="O'Bleness M."/>
            <person name="Paule C.R."/>
            <person name="Poulain J."/>
            <person name="Prion F."/>
            <person name="Qin B."/>
            <person name="Qu C."/>
            <person name="Retzel E.F."/>
            <person name="Riddle C."/>
            <person name="Sallet E."/>
            <person name="Samain S."/>
            <person name="Samson N."/>
            <person name="Sanders I."/>
            <person name="Saurat O."/>
            <person name="Scarpelli C."/>
            <person name="Schiex T."/>
            <person name="Segurens B."/>
            <person name="Severin A.J."/>
            <person name="Sherrier D.J."/>
            <person name="Shi R."/>
            <person name="Sims S."/>
            <person name="Singer S.R."/>
            <person name="Sinharoy S."/>
            <person name="Sterck L."/>
            <person name="Viollet A."/>
            <person name="Wang B.B."/>
            <person name="Wang K."/>
            <person name="Wang M."/>
            <person name="Wang X."/>
            <person name="Warfsmann J."/>
            <person name="Weissenbach J."/>
            <person name="White D.D."/>
            <person name="White J.D."/>
            <person name="Wiley G.B."/>
            <person name="Wincker P."/>
            <person name="Xing Y."/>
            <person name="Yang L."/>
            <person name="Yao Z."/>
            <person name="Ying F."/>
            <person name="Zhai J."/>
            <person name="Zhou L."/>
            <person name="Zuber A."/>
            <person name="Denarie J."/>
            <person name="Dixon R.A."/>
            <person name="May G.D."/>
            <person name="Schwartz D.C."/>
            <person name="Rogers J."/>
            <person name="Quetier F."/>
            <person name="Town C.D."/>
            <person name="Roe B.A."/>
        </authorList>
    </citation>
    <scope>NUCLEOTIDE SEQUENCE [LARGE SCALE GENOMIC DNA]</scope>
    <source>
        <strain evidence="2">A17</strain>
        <strain evidence="3 4">cv. Jemalong A17</strain>
    </source>
</reference>
<evidence type="ECO:0000313" key="3">
    <source>
        <dbReference type="EnsemblPlants" id="AES77573"/>
    </source>
</evidence>